<name>U2NKA2_9BACT</name>
<evidence type="ECO:0000256" key="5">
    <source>
        <dbReference type="ARBA" id="ARBA00022989"/>
    </source>
</evidence>
<dbReference type="PANTHER" id="PTHR30250">
    <property type="entry name" value="PST FAMILY PREDICTED COLANIC ACID TRANSPORTER"/>
    <property type="match status" value="1"/>
</dbReference>
<keyword evidence="4 7" id="KW-0812">Transmembrane</keyword>
<dbReference type="Pfam" id="PF13440">
    <property type="entry name" value="Polysacc_synt_3"/>
    <property type="match status" value="1"/>
</dbReference>
<dbReference type="PANTHER" id="PTHR30250:SF10">
    <property type="entry name" value="LIPOPOLYSACCHARIDE BIOSYNTHESIS PROTEIN WZXC"/>
    <property type="match status" value="1"/>
</dbReference>
<feature type="transmembrane region" description="Helical" evidence="7">
    <location>
        <begin position="118"/>
        <end position="136"/>
    </location>
</feature>
<feature type="transmembrane region" description="Helical" evidence="7">
    <location>
        <begin position="350"/>
        <end position="369"/>
    </location>
</feature>
<comment type="similarity">
    <text evidence="2">Belongs to the polysaccharide synthase family.</text>
</comment>
<gene>
    <name evidence="8" type="ORF">HMPREF9135_1443</name>
</gene>
<comment type="subcellular location">
    <subcellularLocation>
        <location evidence="1">Cell membrane</location>
        <topology evidence="1">Multi-pass membrane protein</topology>
    </subcellularLocation>
</comment>
<feature type="transmembrane region" description="Helical" evidence="7">
    <location>
        <begin position="51"/>
        <end position="73"/>
    </location>
</feature>
<comment type="caution">
    <text evidence="8">The sequence shown here is derived from an EMBL/GenBank/DDBJ whole genome shotgun (WGS) entry which is preliminary data.</text>
</comment>
<protein>
    <submittedName>
        <fullName evidence="8">Polysaccharide biosynthesis protein</fullName>
    </submittedName>
</protein>
<dbReference type="EMBL" id="AWEY01000038">
    <property type="protein sequence ID" value="ERK38505.1"/>
    <property type="molecule type" value="Genomic_DNA"/>
</dbReference>
<feature type="transmembrane region" description="Helical" evidence="7">
    <location>
        <begin position="385"/>
        <end position="403"/>
    </location>
</feature>
<organism evidence="8 9">
    <name type="scientific">Segatella baroniae F0067</name>
    <dbReference type="NCBI Taxonomy" id="1115809"/>
    <lineage>
        <taxon>Bacteria</taxon>
        <taxon>Pseudomonadati</taxon>
        <taxon>Bacteroidota</taxon>
        <taxon>Bacteroidia</taxon>
        <taxon>Bacteroidales</taxon>
        <taxon>Prevotellaceae</taxon>
        <taxon>Segatella</taxon>
    </lineage>
</organism>
<accession>U2NKA2</accession>
<evidence type="ECO:0000256" key="1">
    <source>
        <dbReference type="ARBA" id="ARBA00004651"/>
    </source>
</evidence>
<dbReference type="Proteomes" id="UP000016648">
    <property type="component" value="Unassembled WGS sequence"/>
</dbReference>
<dbReference type="PATRIC" id="fig|1115809.3.peg.2216"/>
<evidence type="ECO:0000256" key="2">
    <source>
        <dbReference type="ARBA" id="ARBA00007430"/>
    </source>
</evidence>
<feature type="transmembrane region" description="Helical" evidence="7">
    <location>
        <begin position="85"/>
        <end position="106"/>
    </location>
</feature>
<keyword evidence="9" id="KW-1185">Reference proteome</keyword>
<feature type="transmembrane region" description="Helical" evidence="7">
    <location>
        <begin position="13"/>
        <end position="39"/>
    </location>
</feature>
<dbReference type="CDD" id="cd13127">
    <property type="entry name" value="MATE_tuaB_like"/>
    <property type="match status" value="1"/>
</dbReference>
<proteinExistence type="inferred from homology"/>
<evidence type="ECO:0000256" key="6">
    <source>
        <dbReference type="ARBA" id="ARBA00023136"/>
    </source>
</evidence>
<keyword evidence="6 7" id="KW-0472">Membrane</keyword>
<dbReference type="AlphaFoldDB" id="U2NKA2"/>
<feature type="transmembrane region" description="Helical" evidence="7">
    <location>
        <begin position="142"/>
        <end position="161"/>
    </location>
</feature>
<evidence type="ECO:0000313" key="9">
    <source>
        <dbReference type="Proteomes" id="UP000016648"/>
    </source>
</evidence>
<dbReference type="GO" id="GO:0005886">
    <property type="term" value="C:plasma membrane"/>
    <property type="evidence" value="ECO:0007669"/>
    <property type="project" value="UniProtKB-SubCell"/>
</dbReference>
<evidence type="ECO:0000313" key="8">
    <source>
        <dbReference type="EMBL" id="ERK38505.1"/>
    </source>
</evidence>
<feature type="transmembrane region" description="Helical" evidence="7">
    <location>
        <begin position="324"/>
        <end position="344"/>
    </location>
</feature>
<keyword evidence="5 7" id="KW-1133">Transmembrane helix</keyword>
<evidence type="ECO:0000256" key="7">
    <source>
        <dbReference type="SAM" id="Phobius"/>
    </source>
</evidence>
<evidence type="ECO:0000256" key="3">
    <source>
        <dbReference type="ARBA" id="ARBA00022475"/>
    </source>
</evidence>
<dbReference type="InterPro" id="IPR050833">
    <property type="entry name" value="Poly_Biosynth_Transport"/>
</dbReference>
<sequence>MIVLGHILSPIDYGVYGTMMVFIAISEMLIDSGFGGAIIQKSEITKEDINTLFFINVLISICIYCVFFLFAPFIEHFYNISNLALYFRIISITLIVYALSIVQNALLIRSMQFKKSTIINCSATVLSSIIAIALALANYGVWALVFQLLSNALLMTLLLWINNRIKLEFKFSKNSFLYLWKFGSNLVAGNILQTIINNITTSIIPKIADVRSAGFYFQSSKITNIPVNILSLSIDKGLFPILSKEQSISTICSKARPLNRIFITFFMPLFPLLSVSSAPLINILLGPNWLPASDYFAILIWSGIALMMQGIFRNIVKSIGDTRIIFKVELIKGLISLFILLISIKYGVLFLIYGFVLTSFIGVFVWSYIMTTRYTYKYYEQFTDIYKPMLCSITIYLLCLILSPSPFSFWNILLSICGYIVYLLLGALIGINEIKIFYSKIFGLNQ</sequence>
<feature type="transmembrane region" description="Helical" evidence="7">
    <location>
        <begin position="261"/>
        <end position="283"/>
    </location>
</feature>
<feature type="transmembrane region" description="Helical" evidence="7">
    <location>
        <begin position="409"/>
        <end position="431"/>
    </location>
</feature>
<evidence type="ECO:0000256" key="4">
    <source>
        <dbReference type="ARBA" id="ARBA00022692"/>
    </source>
</evidence>
<feature type="transmembrane region" description="Helical" evidence="7">
    <location>
        <begin position="295"/>
        <end position="312"/>
    </location>
</feature>
<reference evidence="8 9" key="1">
    <citation type="submission" date="2013-08" db="EMBL/GenBank/DDBJ databases">
        <authorList>
            <person name="Durkin A.S."/>
            <person name="Haft D.R."/>
            <person name="McCorrison J."/>
            <person name="Torralba M."/>
            <person name="Gillis M."/>
            <person name="Haft D.H."/>
            <person name="Methe B."/>
            <person name="Sutton G."/>
            <person name="Nelson K.E."/>
        </authorList>
    </citation>
    <scope>NUCLEOTIDE SEQUENCE [LARGE SCALE GENOMIC DNA]</scope>
    <source>
        <strain evidence="8 9">F0067</strain>
    </source>
</reference>
<keyword evidence="3" id="KW-1003">Cell membrane</keyword>